<gene>
    <name evidence="3" type="ORF">CLODIP_2_CD11218</name>
</gene>
<proteinExistence type="predicted"/>
<dbReference type="AlphaFoldDB" id="A0A8S1DQX4"/>
<feature type="chain" id="PRO_5035881885" evidence="2">
    <location>
        <begin position="27"/>
        <end position="331"/>
    </location>
</feature>
<dbReference type="GO" id="GO:0005549">
    <property type="term" value="F:odorant binding"/>
    <property type="evidence" value="ECO:0007669"/>
    <property type="project" value="InterPro"/>
</dbReference>
<feature type="compositionally biased region" description="Low complexity" evidence="1">
    <location>
        <begin position="30"/>
        <end position="112"/>
    </location>
</feature>
<keyword evidence="4" id="KW-1185">Reference proteome</keyword>
<feature type="compositionally biased region" description="Low complexity" evidence="1">
    <location>
        <begin position="122"/>
        <end position="132"/>
    </location>
</feature>
<evidence type="ECO:0000256" key="1">
    <source>
        <dbReference type="SAM" id="MobiDB-lite"/>
    </source>
</evidence>
<evidence type="ECO:0000313" key="4">
    <source>
        <dbReference type="Proteomes" id="UP000494165"/>
    </source>
</evidence>
<dbReference type="InterPro" id="IPR036728">
    <property type="entry name" value="PBP_GOBP_sf"/>
</dbReference>
<feature type="region of interest" description="Disordered" evidence="1">
    <location>
        <begin position="28"/>
        <end position="132"/>
    </location>
</feature>
<evidence type="ECO:0000256" key="2">
    <source>
        <dbReference type="SAM" id="SignalP"/>
    </source>
</evidence>
<protein>
    <submittedName>
        <fullName evidence="3">Uncharacterized protein</fullName>
    </submittedName>
</protein>
<dbReference type="Gene3D" id="1.10.238.270">
    <property type="match status" value="1"/>
</dbReference>
<sequence length="331" mass="35175">MTGLQRCILFGLQILVLLIALDGAPGKVQKTTTKRLTTTTTKKTTTTKPPTTTTPKKTTTTKPPITTTNTKTTANPPTTTTTKTTTGQTATTKPTITGETTTTKPTTAGETTASKPTTAGETTASKPTTTISSTPTPKILQCTSVDFTNLQTKCCNPPANNLLASSYNKTIETTCQTFGFDNSVFNVFVLNRIQIILKNYTVNITDLFNLATQLGQSACYIDCYLNQSGIIDGTGAFNVDALTTLLVANQDPIGPWNEIITMAVGQCTNVMTGLNVSQIIPPSLIGCSVTGGVIAQCVLALIVDRCPSRVTSSLCNTDYALYDECERLIGR</sequence>
<evidence type="ECO:0000313" key="3">
    <source>
        <dbReference type="EMBL" id="CAB3382330.1"/>
    </source>
</evidence>
<comment type="caution">
    <text evidence="3">The sequence shown here is derived from an EMBL/GenBank/DDBJ whole genome shotgun (WGS) entry which is preliminary data.</text>
</comment>
<keyword evidence="2" id="KW-0732">Signal</keyword>
<organism evidence="3 4">
    <name type="scientific">Cloeon dipterum</name>
    <dbReference type="NCBI Taxonomy" id="197152"/>
    <lineage>
        <taxon>Eukaryota</taxon>
        <taxon>Metazoa</taxon>
        <taxon>Ecdysozoa</taxon>
        <taxon>Arthropoda</taxon>
        <taxon>Hexapoda</taxon>
        <taxon>Insecta</taxon>
        <taxon>Pterygota</taxon>
        <taxon>Palaeoptera</taxon>
        <taxon>Ephemeroptera</taxon>
        <taxon>Pisciforma</taxon>
        <taxon>Baetidae</taxon>
        <taxon>Cloeon</taxon>
    </lineage>
</organism>
<dbReference type="Proteomes" id="UP000494165">
    <property type="component" value="Unassembled WGS sequence"/>
</dbReference>
<reference evidence="3 4" key="1">
    <citation type="submission" date="2020-04" db="EMBL/GenBank/DDBJ databases">
        <authorList>
            <person name="Alioto T."/>
            <person name="Alioto T."/>
            <person name="Gomez Garrido J."/>
        </authorList>
    </citation>
    <scope>NUCLEOTIDE SEQUENCE [LARGE SCALE GENOMIC DNA]</scope>
</reference>
<accession>A0A8S1DQX4</accession>
<name>A0A8S1DQX4_9INSE</name>
<dbReference type="EMBL" id="CADEPI010000266">
    <property type="protein sequence ID" value="CAB3382330.1"/>
    <property type="molecule type" value="Genomic_DNA"/>
</dbReference>
<feature type="signal peptide" evidence="2">
    <location>
        <begin position="1"/>
        <end position="26"/>
    </location>
</feature>
<dbReference type="SUPFAM" id="SSF47565">
    <property type="entry name" value="Insect pheromone/odorant-binding proteins"/>
    <property type="match status" value="1"/>
</dbReference>